<evidence type="ECO:0000313" key="2">
    <source>
        <dbReference type="Proteomes" id="UP000024635"/>
    </source>
</evidence>
<name>A0A016VHB6_9BILA</name>
<proteinExistence type="predicted"/>
<reference evidence="2" key="1">
    <citation type="journal article" date="2015" name="Nat. Genet.">
        <title>The genome and transcriptome of the zoonotic hookworm Ancylostoma ceylanicum identify infection-specific gene families.</title>
        <authorList>
            <person name="Schwarz E.M."/>
            <person name="Hu Y."/>
            <person name="Antoshechkin I."/>
            <person name="Miller M.M."/>
            <person name="Sternberg P.W."/>
            <person name="Aroian R.V."/>
        </authorList>
    </citation>
    <scope>NUCLEOTIDE SEQUENCE</scope>
    <source>
        <strain evidence="2">HY135</strain>
    </source>
</reference>
<protein>
    <submittedName>
        <fullName evidence="1">Uncharacterized protein</fullName>
    </submittedName>
</protein>
<sequence>MYSNPSGGNSGDDKKVTTPLEFFKRGKATQARHGCERSSWSQVLFHGNKCERSFLPDHTTFIVSMQTKPRELKEFLKRSLIVWCQEGVLSTDVVPLREQ</sequence>
<accession>A0A016VHB6</accession>
<dbReference type="AlphaFoldDB" id="A0A016VHB6"/>
<organism evidence="1 2">
    <name type="scientific">Ancylostoma ceylanicum</name>
    <dbReference type="NCBI Taxonomy" id="53326"/>
    <lineage>
        <taxon>Eukaryota</taxon>
        <taxon>Metazoa</taxon>
        <taxon>Ecdysozoa</taxon>
        <taxon>Nematoda</taxon>
        <taxon>Chromadorea</taxon>
        <taxon>Rhabditida</taxon>
        <taxon>Rhabditina</taxon>
        <taxon>Rhabditomorpha</taxon>
        <taxon>Strongyloidea</taxon>
        <taxon>Ancylostomatidae</taxon>
        <taxon>Ancylostomatinae</taxon>
        <taxon>Ancylostoma</taxon>
    </lineage>
</organism>
<dbReference type="Proteomes" id="UP000024635">
    <property type="component" value="Unassembled WGS sequence"/>
</dbReference>
<evidence type="ECO:0000313" key="1">
    <source>
        <dbReference type="EMBL" id="EYC27004.1"/>
    </source>
</evidence>
<comment type="caution">
    <text evidence="1">The sequence shown here is derived from an EMBL/GenBank/DDBJ whole genome shotgun (WGS) entry which is preliminary data.</text>
</comment>
<gene>
    <name evidence="1" type="primary">Acey_s0009.g468</name>
    <name evidence="1" type="ORF">Y032_0009g468</name>
</gene>
<dbReference type="EMBL" id="JARK01001345">
    <property type="protein sequence ID" value="EYC27004.1"/>
    <property type="molecule type" value="Genomic_DNA"/>
</dbReference>
<keyword evidence="2" id="KW-1185">Reference proteome</keyword>